<feature type="repeat" description="PPR" evidence="3">
    <location>
        <begin position="683"/>
        <end position="717"/>
    </location>
</feature>
<dbReference type="InterPro" id="IPR002885">
    <property type="entry name" value="PPR_rpt"/>
</dbReference>
<evidence type="ECO:0000256" key="3">
    <source>
        <dbReference type="PROSITE-ProRule" id="PRU00708"/>
    </source>
</evidence>
<dbReference type="Pfam" id="PF20431">
    <property type="entry name" value="E_motif"/>
    <property type="match status" value="1"/>
</dbReference>
<keyword evidence="2" id="KW-0677">Repeat</keyword>
<dbReference type="GO" id="GO:0003723">
    <property type="term" value="F:RNA binding"/>
    <property type="evidence" value="ECO:0007669"/>
    <property type="project" value="InterPro"/>
</dbReference>
<dbReference type="PROSITE" id="PS51375">
    <property type="entry name" value="PPR"/>
    <property type="match status" value="7"/>
</dbReference>
<reference evidence="5 6" key="1">
    <citation type="journal article" date="2023" name="G3 (Bethesda)">
        <title>A chromosome-length genome assembly and annotation of blackberry (Rubus argutus, cv. 'Hillquist').</title>
        <authorList>
            <person name="Bruna T."/>
            <person name="Aryal R."/>
            <person name="Dudchenko O."/>
            <person name="Sargent D.J."/>
            <person name="Mead D."/>
            <person name="Buti M."/>
            <person name="Cavallini A."/>
            <person name="Hytonen T."/>
            <person name="Andres J."/>
            <person name="Pham M."/>
            <person name="Weisz D."/>
            <person name="Mascagni F."/>
            <person name="Usai G."/>
            <person name="Natali L."/>
            <person name="Bassil N."/>
            <person name="Fernandez G.E."/>
            <person name="Lomsadze A."/>
            <person name="Armour M."/>
            <person name="Olukolu B."/>
            <person name="Poorten T."/>
            <person name="Britton C."/>
            <person name="Davik J."/>
            <person name="Ashrafi H."/>
            <person name="Aiden E.L."/>
            <person name="Borodovsky M."/>
            <person name="Worthington M."/>
        </authorList>
    </citation>
    <scope>NUCLEOTIDE SEQUENCE [LARGE SCALE GENOMIC DNA]</scope>
    <source>
        <strain evidence="5">PI 553951</strain>
    </source>
</reference>
<evidence type="ECO:0000259" key="4">
    <source>
        <dbReference type="Pfam" id="PF14432"/>
    </source>
</evidence>
<evidence type="ECO:0000313" key="6">
    <source>
        <dbReference type="Proteomes" id="UP001457282"/>
    </source>
</evidence>
<dbReference type="InterPro" id="IPR046849">
    <property type="entry name" value="E2_motif"/>
</dbReference>
<name>A0AAW1YFP9_RUBAR</name>
<dbReference type="Gene3D" id="1.25.40.10">
    <property type="entry name" value="Tetratricopeptide repeat domain"/>
    <property type="match status" value="6"/>
</dbReference>
<feature type="repeat" description="PPR" evidence="3">
    <location>
        <begin position="481"/>
        <end position="515"/>
    </location>
</feature>
<dbReference type="Proteomes" id="UP001457282">
    <property type="component" value="Unassembled WGS sequence"/>
</dbReference>
<evidence type="ECO:0000256" key="2">
    <source>
        <dbReference type="ARBA" id="ARBA00022737"/>
    </source>
</evidence>
<evidence type="ECO:0000313" key="5">
    <source>
        <dbReference type="EMBL" id="KAK9947919.1"/>
    </source>
</evidence>
<dbReference type="GO" id="GO:0008270">
    <property type="term" value="F:zinc ion binding"/>
    <property type="evidence" value="ECO:0007669"/>
    <property type="project" value="InterPro"/>
</dbReference>
<organism evidence="5 6">
    <name type="scientific">Rubus argutus</name>
    <name type="common">Southern blackberry</name>
    <dbReference type="NCBI Taxonomy" id="59490"/>
    <lineage>
        <taxon>Eukaryota</taxon>
        <taxon>Viridiplantae</taxon>
        <taxon>Streptophyta</taxon>
        <taxon>Embryophyta</taxon>
        <taxon>Tracheophyta</taxon>
        <taxon>Spermatophyta</taxon>
        <taxon>Magnoliopsida</taxon>
        <taxon>eudicotyledons</taxon>
        <taxon>Gunneridae</taxon>
        <taxon>Pentapetalae</taxon>
        <taxon>rosids</taxon>
        <taxon>fabids</taxon>
        <taxon>Rosales</taxon>
        <taxon>Rosaceae</taxon>
        <taxon>Rosoideae</taxon>
        <taxon>Rosoideae incertae sedis</taxon>
        <taxon>Rubus</taxon>
    </lineage>
</organism>
<dbReference type="AlphaFoldDB" id="A0AAW1YFP9"/>
<dbReference type="InterPro" id="IPR011990">
    <property type="entry name" value="TPR-like_helical_dom_sf"/>
</dbReference>
<feature type="domain" description="DYW" evidence="4">
    <location>
        <begin position="898"/>
        <end position="990"/>
    </location>
</feature>
<dbReference type="InterPro" id="IPR046960">
    <property type="entry name" value="PPR_At4g14850-like_plant"/>
</dbReference>
<dbReference type="Pfam" id="PF13041">
    <property type="entry name" value="PPR_2"/>
    <property type="match status" value="6"/>
</dbReference>
<dbReference type="InterPro" id="IPR032867">
    <property type="entry name" value="DYW_dom"/>
</dbReference>
<feature type="repeat" description="PPR" evidence="3">
    <location>
        <begin position="582"/>
        <end position="616"/>
    </location>
</feature>
<dbReference type="GO" id="GO:0009451">
    <property type="term" value="P:RNA modification"/>
    <property type="evidence" value="ECO:0007669"/>
    <property type="project" value="InterPro"/>
</dbReference>
<proteinExistence type="inferred from homology"/>
<feature type="repeat" description="PPR" evidence="3">
    <location>
        <begin position="178"/>
        <end position="212"/>
    </location>
</feature>
<dbReference type="PANTHER" id="PTHR47926">
    <property type="entry name" value="PENTATRICOPEPTIDE REPEAT-CONTAINING PROTEIN"/>
    <property type="match status" value="1"/>
</dbReference>
<feature type="repeat" description="PPR" evidence="3">
    <location>
        <begin position="112"/>
        <end position="146"/>
    </location>
</feature>
<keyword evidence="6" id="KW-1185">Reference proteome</keyword>
<comment type="caution">
    <text evidence="5">The sequence shown here is derived from an EMBL/GenBank/DDBJ whole genome shotgun (WGS) entry which is preliminary data.</text>
</comment>
<dbReference type="PANTHER" id="PTHR47926:SF344">
    <property type="entry name" value="OS07G0636900 PROTEIN"/>
    <property type="match status" value="1"/>
</dbReference>
<dbReference type="Pfam" id="PF14432">
    <property type="entry name" value="DYW_deaminase"/>
    <property type="match status" value="1"/>
</dbReference>
<dbReference type="InterPro" id="IPR046848">
    <property type="entry name" value="E_motif"/>
</dbReference>
<dbReference type="Pfam" id="PF20430">
    <property type="entry name" value="Eplus_motif"/>
    <property type="match status" value="1"/>
</dbReference>
<comment type="similarity">
    <text evidence="1">Belongs to the PPR family. PCMP-H subfamily.</text>
</comment>
<evidence type="ECO:0000256" key="1">
    <source>
        <dbReference type="ARBA" id="ARBA00006643"/>
    </source>
</evidence>
<feature type="repeat" description="PPR" evidence="3">
    <location>
        <begin position="279"/>
        <end position="313"/>
    </location>
</feature>
<sequence>MDCDRIALGMSPGFRGLLLPICQRTTTSSVQLHYKISPSVRSLLLSVRFKSCSCTALNVIDSNPNSDLVLKHTQNSEIRLHQLGLNNGNVPDQEIVGDNVKARPLVWNSKKSLIRYSGMLRTCASQGSLNEGKAVHGQVIKNGIRPDSHLWVSLVNVYSKCGDSVYARQVLGEMPERDVVSWTTLIHGFVARGSGVDAINLFCEMKKDGTTANDFSLATGLKASSLCLDLGFGKQLHAEAVKAGFFSDGFVGSALVDLYAKCGEMELAHRVLFCMPEQNVVSWNALLNAYAQDGDGNQVLKLFCKMTGSEMRLNKYTLSTVLKGCANVENLRAGRVVHSLVIKVGCEVDEFLGCSLVDMYSKCRMAIDAVNVFRRIKVPDVVAWSAIITCLDQQGQYKEVAQLFRSMINTGISPNQFSLSSIISAATDLGDLHFGESIHAFIWKYGYESDLPVSNALITMYMKFGCVRNGTQVFEAMTEHDLISWNALLSGAHNHEMCDLGPRVFHQMLIEGCKPNMYTFISILRSCSSLLDADLGKQVHAHIVKTSLQDNDFVGTALIDMYAKSSFLDDAVIAFSRLSNRDIFTWTVIISGYVQTDQAEKAVACFSQMQHEGVKPNEFTLAGCLSACSRIAMLENGRQLHSMAIKAGHLGDLFVGSALVDMYAKCGCIADAEGTFEGLASRDTVSWNIMICGNSRYGQGEKALEAFTKMLDEGAVPDEITFIGVLSACSHLGLVEEGKKHFDSLSKVFQITPTIEHYACMVDILGSAGKFDEVESFIERMKLTPYAIIWETILGACKKHGNVDFGEIAAGKLFELIPEMDSTYILLSNIYANKGRWDDVRKIRTLMSSQGVKKEPGCSWVEVDGQVHTFVSHDRSHPRIKEIHLKLEELGEKLTSGGYTPETENVLHDIIEREKKEHLQYHSERLALAYALLSTDPVKTIRIFKNLRICGDCHDVMKLISHVTNREIIVRDIKRFHHFKNGTCSCQDFW</sequence>
<dbReference type="FunFam" id="1.25.40.10:FF:000031">
    <property type="entry name" value="Pentatricopeptide repeat-containing protein mitochondrial"/>
    <property type="match status" value="2"/>
</dbReference>
<accession>A0AAW1YFP9</accession>
<dbReference type="FunFam" id="1.25.40.10:FF:001325">
    <property type="entry name" value="Tetratricopeptide repeat (TPR)-like superfamily protein"/>
    <property type="match status" value="1"/>
</dbReference>
<dbReference type="EMBL" id="JBEDUW010000001">
    <property type="protein sequence ID" value="KAK9947919.1"/>
    <property type="molecule type" value="Genomic_DNA"/>
</dbReference>
<protein>
    <recommendedName>
        <fullName evidence="4">DYW domain-containing protein</fullName>
    </recommendedName>
</protein>
<dbReference type="FunFam" id="1.25.40.10:FF:000196">
    <property type="entry name" value="Pentatricopeptide repeat-containing protein At4g14850"/>
    <property type="match status" value="1"/>
</dbReference>
<dbReference type="FunFam" id="1.25.40.10:FF:000366">
    <property type="entry name" value="Pentatricopeptide (PPR) repeat-containing protein"/>
    <property type="match status" value="1"/>
</dbReference>
<dbReference type="NCBIfam" id="TIGR00756">
    <property type="entry name" value="PPR"/>
    <property type="match status" value="5"/>
</dbReference>
<feature type="repeat" description="PPR" evidence="3">
    <location>
        <begin position="380"/>
        <end position="414"/>
    </location>
</feature>
<gene>
    <name evidence="5" type="ORF">M0R45_003515</name>
</gene>
<dbReference type="Pfam" id="PF01535">
    <property type="entry name" value="PPR"/>
    <property type="match status" value="1"/>
</dbReference>